<evidence type="ECO:0000256" key="4">
    <source>
        <dbReference type="ARBA" id="ARBA00023163"/>
    </source>
</evidence>
<evidence type="ECO:0000313" key="9">
    <source>
        <dbReference type="Proteomes" id="UP001386955"/>
    </source>
</evidence>
<evidence type="ECO:0000256" key="3">
    <source>
        <dbReference type="ARBA" id="ARBA00023015"/>
    </source>
</evidence>
<dbReference type="EMBL" id="JAYMYS010000003">
    <property type="protein sequence ID" value="KAK7402044.1"/>
    <property type="molecule type" value="Genomic_DNA"/>
</dbReference>
<name>A0AAN9SPP7_PSOTE</name>
<dbReference type="InterPro" id="IPR038933">
    <property type="entry name" value="Ovate"/>
</dbReference>
<evidence type="ECO:0000256" key="6">
    <source>
        <dbReference type="RuleBase" id="RU367028"/>
    </source>
</evidence>
<protein>
    <recommendedName>
        <fullName evidence="6">Transcription repressor</fullName>
    </recommendedName>
    <alternativeName>
        <fullName evidence="6">Ovate family protein</fullName>
    </alternativeName>
</protein>
<dbReference type="NCBIfam" id="TIGR01568">
    <property type="entry name" value="A_thal_3678"/>
    <property type="match status" value="1"/>
</dbReference>
<feature type="domain" description="OVATE" evidence="7">
    <location>
        <begin position="19"/>
        <end position="78"/>
    </location>
</feature>
<evidence type="ECO:0000256" key="2">
    <source>
        <dbReference type="ARBA" id="ARBA00022491"/>
    </source>
</evidence>
<dbReference type="GO" id="GO:0005634">
    <property type="term" value="C:nucleus"/>
    <property type="evidence" value="ECO:0007669"/>
    <property type="project" value="UniProtKB-SubCell"/>
</dbReference>
<keyword evidence="2 6" id="KW-0678">Repressor</keyword>
<dbReference type="InterPro" id="IPR006458">
    <property type="entry name" value="Ovate_C"/>
</dbReference>
<proteinExistence type="predicted"/>
<evidence type="ECO:0000313" key="8">
    <source>
        <dbReference type="EMBL" id="KAK7402044.1"/>
    </source>
</evidence>
<keyword evidence="5 6" id="KW-0539">Nucleus</keyword>
<comment type="function">
    <text evidence="6">Transcriptional repressor that regulates multiple aspects of plant growth and development.</text>
</comment>
<evidence type="ECO:0000256" key="1">
    <source>
        <dbReference type="ARBA" id="ARBA00004123"/>
    </source>
</evidence>
<dbReference type="AlphaFoldDB" id="A0AAN9SPP7"/>
<comment type="caution">
    <text evidence="8">The sequence shown here is derived from an EMBL/GenBank/DDBJ whole genome shotgun (WGS) entry which is preliminary data.</text>
</comment>
<dbReference type="PANTHER" id="PTHR33057">
    <property type="entry name" value="TRANSCRIPTION REPRESSOR OFP7-RELATED"/>
    <property type="match status" value="1"/>
</dbReference>
<dbReference type="Pfam" id="PF04844">
    <property type="entry name" value="Ovate"/>
    <property type="match status" value="1"/>
</dbReference>
<organism evidence="8 9">
    <name type="scientific">Psophocarpus tetragonolobus</name>
    <name type="common">Winged bean</name>
    <name type="synonym">Dolichos tetragonolobus</name>
    <dbReference type="NCBI Taxonomy" id="3891"/>
    <lineage>
        <taxon>Eukaryota</taxon>
        <taxon>Viridiplantae</taxon>
        <taxon>Streptophyta</taxon>
        <taxon>Embryophyta</taxon>
        <taxon>Tracheophyta</taxon>
        <taxon>Spermatophyta</taxon>
        <taxon>Magnoliopsida</taxon>
        <taxon>eudicotyledons</taxon>
        <taxon>Gunneridae</taxon>
        <taxon>Pentapetalae</taxon>
        <taxon>rosids</taxon>
        <taxon>fabids</taxon>
        <taxon>Fabales</taxon>
        <taxon>Fabaceae</taxon>
        <taxon>Papilionoideae</taxon>
        <taxon>50 kb inversion clade</taxon>
        <taxon>NPAAA clade</taxon>
        <taxon>indigoferoid/millettioid clade</taxon>
        <taxon>Phaseoleae</taxon>
        <taxon>Psophocarpus</taxon>
    </lineage>
</organism>
<evidence type="ECO:0000259" key="7">
    <source>
        <dbReference type="PROSITE" id="PS51754"/>
    </source>
</evidence>
<accession>A0AAN9SPP7</accession>
<comment type="subcellular location">
    <subcellularLocation>
        <location evidence="1 6">Nucleus</location>
    </subcellularLocation>
</comment>
<dbReference type="Proteomes" id="UP001386955">
    <property type="component" value="Unassembled WGS sequence"/>
</dbReference>
<gene>
    <name evidence="8" type="ORF">VNO78_14001</name>
</gene>
<dbReference type="PROSITE" id="PS51754">
    <property type="entry name" value="OVATE"/>
    <property type="match status" value="1"/>
</dbReference>
<dbReference type="PANTHER" id="PTHR33057:SF132">
    <property type="entry name" value="TRANSCRIPTION REPRESSOR"/>
    <property type="match status" value="1"/>
</dbReference>
<keyword evidence="9" id="KW-1185">Reference proteome</keyword>
<evidence type="ECO:0000256" key="5">
    <source>
        <dbReference type="ARBA" id="ARBA00023242"/>
    </source>
</evidence>
<sequence length="140" mass="15958">MSIYPITKGSRKLVDSIAVEKESTEPRRDFGDSILQMILERQIYTQTDLQHLLECFLNLNATCHHQLIVEAFMATCQHLFPKKKRRTNQIIRTSPSMSPHSIPTSEEPTLLSRFQTLPCTTCISMYITDSGSNQVSLSLQ</sequence>
<reference evidence="8 9" key="1">
    <citation type="submission" date="2024-01" db="EMBL/GenBank/DDBJ databases">
        <title>The genomes of 5 underutilized Papilionoideae crops provide insights into root nodulation and disease resistanc.</title>
        <authorList>
            <person name="Jiang F."/>
        </authorList>
    </citation>
    <scope>NUCLEOTIDE SEQUENCE [LARGE SCALE GENOMIC DNA]</scope>
    <source>
        <strain evidence="8">DUOXIRENSHENG_FW03</strain>
        <tissue evidence="8">Leaves</tissue>
    </source>
</reference>
<keyword evidence="3 6" id="KW-0805">Transcription regulation</keyword>
<dbReference type="GO" id="GO:0045892">
    <property type="term" value="P:negative regulation of DNA-templated transcription"/>
    <property type="evidence" value="ECO:0007669"/>
    <property type="project" value="UniProtKB-UniRule"/>
</dbReference>
<keyword evidence="4 6" id="KW-0804">Transcription</keyword>